<evidence type="ECO:0000259" key="6">
    <source>
        <dbReference type="SMART" id="SM00738"/>
    </source>
</evidence>
<dbReference type="CDD" id="cd09891">
    <property type="entry name" value="NGN_Bact_1"/>
    <property type="match status" value="1"/>
</dbReference>
<dbReference type="GO" id="GO:0031564">
    <property type="term" value="P:transcription antitermination"/>
    <property type="evidence" value="ECO:0007669"/>
    <property type="project" value="UniProtKB-KW"/>
</dbReference>
<dbReference type="InterPro" id="IPR006645">
    <property type="entry name" value="NGN-like_dom"/>
</dbReference>
<dbReference type="InterPro" id="IPR036735">
    <property type="entry name" value="NGN_dom_sf"/>
</dbReference>
<dbReference type="InterPro" id="IPR014722">
    <property type="entry name" value="Rib_uL2_dom2"/>
</dbReference>
<dbReference type="InterPro" id="IPR015869">
    <property type="entry name" value="Transcrpt_antiterm_NusG_bac_CS"/>
</dbReference>
<evidence type="ECO:0000256" key="4">
    <source>
        <dbReference type="ARBA" id="ARBA00023163"/>
    </source>
</evidence>
<sequence length="355" mass="39847">MDFENLEKEKRSSAGSEPNEGNVGKDEENNVPETDKHETAIKETEEQITDVSETPSALSEKQTSEFVDPEEIGNVNPFTDMNETETTAQVSAAEQEYQDAMKAVRALGLDQDPGPSSVDEEADAAERLVEQLGLTSPDTKSEETPIAPEVGSETAVAERTRRQNEERVRQQEEEAILGPKIKDGREWYVINTYSGHENRVKANLTRRIASMDVAERIFRVEVPTEEELEIRGGQRRQVQRKLLPGYVLAEMILDDDTWYVVRNTPGVTGFVGSEKPHALPRAEVLGILKQMRQEAPRVRVGFETGDTVRVREGPFEDFMGQVNEINLDKGKVRVMISMFGRDTPVEVDLMQVEKA</sequence>
<feature type="domain" description="NusG-like N-terminal" evidence="6">
    <location>
        <begin position="184"/>
        <end position="291"/>
    </location>
</feature>
<proteinExistence type="inferred from homology"/>
<dbReference type="SUPFAM" id="SSF50104">
    <property type="entry name" value="Translation proteins SH3-like domain"/>
    <property type="match status" value="1"/>
</dbReference>
<keyword evidence="4" id="KW-0804">Transcription</keyword>
<dbReference type="SUPFAM" id="SSF82679">
    <property type="entry name" value="N-utilization substance G protein NusG, N-terminal domain"/>
    <property type="match status" value="1"/>
</dbReference>
<evidence type="ECO:0000256" key="2">
    <source>
        <dbReference type="ARBA" id="ARBA00022814"/>
    </source>
</evidence>
<protein>
    <submittedName>
        <fullName evidence="8">NusG antitermination factor (NusG)</fullName>
    </submittedName>
</protein>
<dbReference type="PRINTS" id="PR00338">
    <property type="entry name" value="NUSGTNSCPFCT"/>
</dbReference>
<dbReference type="PANTHER" id="PTHR30265">
    <property type="entry name" value="RHO-INTERACTING TRANSCRIPTION TERMINATION FACTOR NUSG"/>
    <property type="match status" value="1"/>
</dbReference>
<dbReference type="GO" id="GO:0006354">
    <property type="term" value="P:DNA-templated transcription elongation"/>
    <property type="evidence" value="ECO:0007669"/>
    <property type="project" value="InterPro"/>
</dbReference>
<dbReference type="InterPro" id="IPR005824">
    <property type="entry name" value="KOW"/>
</dbReference>
<feature type="region of interest" description="Disordered" evidence="5">
    <location>
        <begin position="136"/>
        <end position="172"/>
    </location>
</feature>
<dbReference type="InterPro" id="IPR008991">
    <property type="entry name" value="Translation_prot_SH3-like_sf"/>
</dbReference>
<dbReference type="Gene3D" id="3.30.70.940">
    <property type="entry name" value="NusG, N-terminal domain"/>
    <property type="match status" value="1"/>
</dbReference>
<dbReference type="CDD" id="cd06091">
    <property type="entry name" value="KOW_NusG"/>
    <property type="match status" value="1"/>
</dbReference>
<dbReference type="SMART" id="SM00738">
    <property type="entry name" value="NGN"/>
    <property type="match status" value="1"/>
</dbReference>
<dbReference type="PROSITE" id="PS01014">
    <property type="entry name" value="NUSG"/>
    <property type="match status" value="1"/>
</dbReference>
<keyword evidence="1" id="KW-0806">Transcription termination</keyword>
<keyword evidence="2" id="KW-0889">Transcription antitermination</keyword>
<dbReference type="InterPro" id="IPR001062">
    <property type="entry name" value="Transcrpt_antiterm_NusG"/>
</dbReference>
<feature type="compositionally biased region" description="Polar residues" evidence="5">
    <location>
        <begin position="49"/>
        <end position="65"/>
    </location>
</feature>
<evidence type="ECO:0000256" key="5">
    <source>
        <dbReference type="SAM" id="MobiDB-lite"/>
    </source>
</evidence>
<evidence type="ECO:0000313" key="8">
    <source>
        <dbReference type="EMBL" id="AIE95477.1"/>
    </source>
</evidence>
<feature type="domain" description="KOW" evidence="7">
    <location>
        <begin position="301"/>
        <end position="328"/>
    </location>
</feature>
<dbReference type="Gene3D" id="2.30.30.30">
    <property type="match status" value="1"/>
</dbReference>
<evidence type="ECO:0000256" key="3">
    <source>
        <dbReference type="ARBA" id="ARBA00023015"/>
    </source>
</evidence>
<dbReference type="InterPro" id="IPR047050">
    <property type="entry name" value="NGN"/>
</dbReference>
<gene>
    <name evidence="8" type="primary">nusG</name>
</gene>
<dbReference type="FunFam" id="2.30.30.30:FF:000002">
    <property type="entry name" value="Transcription termination/antitermination factor NusG"/>
    <property type="match status" value="1"/>
</dbReference>
<dbReference type="GO" id="GO:0005829">
    <property type="term" value="C:cytosol"/>
    <property type="evidence" value="ECO:0007669"/>
    <property type="project" value="TreeGrafter"/>
</dbReference>
<accession>A0A075G0X6</accession>
<dbReference type="NCBIfam" id="TIGR00922">
    <property type="entry name" value="nusG"/>
    <property type="match status" value="1"/>
</dbReference>
<dbReference type="Pfam" id="PF00467">
    <property type="entry name" value="KOW"/>
    <property type="match status" value="1"/>
</dbReference>
<dbReference type="AlphaFoldDB" id="A0A075G0X6"/>
<dbReference type="SMART" id="SM00739">
    <property type="entry name" value="KOW"/>
    <property type="match status" value="1"/>
</dbReference>
<evidence type="ECO:0000259" key="7">
    <source>
        <dbReference type="SMART" id="SM00739"/>
    </source>
</evidence>
<feature type="compositionally biased region" description="Basic and acidic residues" evidence="5">
    <location>
        <begin position="156"/>
        <end position="172"/>
    </location>
</feature>
<dbReference type="Pfam" id="PF02357">
    <property type="entry name" value="NusG"/>
    <property type="match status" value="1"/>
</dbReference>
<dbReference type="InterPro" id="IPR043425">
    <property type="entry name" value="NusG-like"/>
</dbReference>
<dbReference type="GO" id="GO:0006353">
    <property type="term" value="P:DNA-templated transcription termination"/>
    <property type="evidence" value="ECO:0007669"/>
    <property type="project" value="UniProtKB-KW"/>
</dbReference>
<feature type="compositionally biased region" description="Basic and acidic residues" evidence="5">
    <location>
        <begin position="23"/>
        <end position="45"/>
    </location>
</feature>
<dbReference type="HAMAP" id="MF_00948">
    <property type="entry name" value="NusG"/>
    <property type="match status" value="1"/>
</dbReference>
<dbReference type="PANTHER" id="PTHR30265:SF2">
    <property type="entry name" value="TRANSCRIPTION TERMINATION_ANTITERMINATION PROTEIN NUSG"/>
    <property type="match status" value="1"/>
</dbReference>
<feature type="region of interest" description="Disordered" evidence="5">
    <location>
        <begin position="1"/>
        <end position="77"/>
    </location>
</feature>
<evidence type="ECO:0000256" key="1">
    <source>
        <dbReference type="ARBA" id="ARBA00022472"/>
    </source>
</evidence>
<keyword evidence="3" id="KW-0805">Transcription regulation</keyword>
<organism evidence="8">
    <name type="scientific">uncultured marine group II/III euryarchaeote AD1000_66_E09</name>
    <dbReference type="NCBI Taxonomy" id="1457798"/>
    <lineage>
        <taxon>Archaea</taxon>
        <taxon>Methanobacteriati</taxon>
        <taxon>Methanobacteriota</taxon>
        <taxon>environmental samples</taxon>
    </lineage>
</organism>
<dbReference type="GO" id="GO:0032784">
    <property type="term" value="P:regulation of DNA-templated transcription elongation"/>
    <property type="evidence" value="ECO:0007669"/>
    <property type="project" value="InterPro"/>
</dbReference>
<dbReference type="EMBL" id="KF900453">
    <property type="protein sequence ID" value="AIE95477.1"/>
    <property type="molecule type" value="Genomic_DNA"/>
</dbReference>
<reference evidence="8" key="1">
    <citation type="journal article" date="2014" name="Genome Biol. Evol.">
        <title>Pangenome evidence for extensive interdomain horizontal transfer affecting lineage core and shell genes in uncultured planktonic thaumarchaeota and euryarchaeota.</title>
        <authorList>
            <person name="Deschamps P."/>
            <person name="Zivanovic Y."/>
            <person name="Moreira D."/>
            <person name="Rodriguez-Valera F."/>
            <person name="Lopez-Garcia P."/>
        </authorList>
    </citation>
    <scope>NUCLEOTIDE SEQUENCE</scope>
</reference>
<name>A0A075G0X6_9EURY</name>
<feature type="compositionally biased region" description="Basic and acidic residues" evidence="5">
    <location>
        <begin position="1"/>
        <end position="12"/>
    </location>
</feature>